<dbReference type="GeneTree" id="ENSGT00730000113053"/>
<evidence type="ECO:0000256" key="1">
    <source>
        <dbReference type="ARBA" id="ARBA00004479"/>
    </source>
</evidence>
<dbReference type="PROSITE" id="PS50026">
    <property type="entry name" value="EGF_3"/>
    <property type="match status" value="1"/>
</dbReference>
<sequence length="165" mass="18053">MFTQRQTYLHNALFPAVAVLLLLATVGQSAVLTNNLLTTAAPLSVSALTTQPDNSSMEEPRVQHVHRSCGSEHENYCENGGECMYPQDSDKPSCICKSSYSGPRCLFYDPSKPTRSLPEVEQLIGIIFGVVMVVLILAIIIYCIVYRRCVKSAPLIKSAPSETSV</sequence>
<dbReference type="InParanoid" id="A0A4W6BR85"/>
<feature type="signal peptide" evidence="11">
    <location>
        <begin position="1"/>
        <end position="29"/>
    </location>
</feature>
<evidence type="ECO:0000313" key="15">
    <source>
        <dbReference type="RefSeq" id="XP_018528918.1"/>
    </source>
</evidence>
<dbReference type="Gene3D" id="2.10.25.10">
    <property type="entry name" value="Laminin"/>
    <property type="match status" value="1"/>
</dbReference>
<proteinExistence type="predicted"/>
<keyword evidence="2 9" id="KW-0245">EGF-like domain</keyword>
<dbReference type="CTD" id="255324"/>
<keyword evidence="5" id="KW-0339">Growth factor</keyword>
<dbReference type="GO" id="GO:0008284">
    <property type="term" value="P:positive regulation of cell population proliferation"/>
    <property type="evidence" value="ECO:0007669"/>
    <property type="project" value="TreeGrafter"/>
</dbReference>
<dbReference type="GO" id="GO:0007173">
    <property type="term" value="P:epidermal growth factor receptor signaling pathway"/>
    <property type="evidence" value="ECO:0007669"/>
    <property type="project" value="TreeGrafter"/>
</dbReference>
<protein>
    <submittedName>
        <fullName evidence="15">Epigen</fullName>
    </submittedName>
    <submittedName>
        <fullName evidence="13">Epithelial mitogen homolog (mouse)</fullName>
    </submittedName>
</protein>
<evidence type="ECO:0000256" key="3">
    <source>
        <dbReference type="ARBA" id="ARBA00022692"/>
    </source>
</evidence>
<feature type="transmembrane region" description="Helical" evidence="10">
    <location>
        <begin position="123"/>
        <end position="145"/>
    </location>
</feature>
<feature type="domain" description="EGF-like" evidence="12">
    <location>
        <begin position="65"/>
        <end position="106"/>
    </location>
</feature>
<dbReference type="OrthoDB" id="9411915at2759"/>
<keyword evidence="4 10" id="KW-1133">Transmembrane helix</keyword>
<evidence type="ECO:0000256" key="11">
    <source>
        <dbReference type="SAM" id="SignalP"/>
    </source>
</evidence>
<reference evidence="13" key="3">
    <citation type="submission" date="2025-05" db="UniProtKB">
        <authorList>
            <consortium name="Ensembl"/>
        </authorList>
    </citation>
    <scope>IDENTIFICATION</scope>
</reference>
<evidence type="ECO:0000313" key="14">
    <source>
        <dbReference type="Proteomes" id="UP000314980"/>
    </source>
</evidence>
<feature type="disulfide bond" evidence="9">
    <location>
        <begin position="77"/>
        <end position="94"/>
    </location>
</feature>
<evidence type="ECO:0000256" key="9">
    <source>
        <dbReference type="PROSITE-ProRule" id="PRU00076"/>
    </source>
</evidence>
<dbReference type="PANTHER" id="PTHR10740">
    <property type="entry name" value="TRANSFORMING GROWTH FACTOR ALPHA"/>
    <property type="match status" value="1"/>
</dbReference>
<comment type="subcellular location">
    <subcellularLocation>
        <location evidence="1">Membrane</location>
        <topology evidence="1">Single-pass type I membrane protein</topology>
    </subcellularLocation>
</comment>
<organism evidence="13 14">
    <name type="scientific">Lates calcarifer</name>
    <name type="common">Barramundi</name>
    <name type="synonym">Holocentrus calcarifer</name>
    <dbReference type="NCBI Taxonomy" id="8187"/>
    <lineage>
        <taxon>Eukaryota</taxon>
        <taxon>Metazoa</taxon>
        <taxon>Chordata</taxon>
        <taxon>Craniata</taxon>
        <taxon>Vertebrata</taxon>
        <taxon>Euteleostomi</taxon>
        <taxon>Actinopterygii</taxon>
        <taxon>Neopterygii</taxon>
        <taxon>Teleostei</taxon>
        <taxon>Neoteleostei</taxon>
        <taxon>Acanthomorphata</taxon>
        <taxon>Carangaria</taxon>
        <taxon>Carangaria incertae sedis</taxon>
        <taxon>Centropomidae</taxon>
        <taxon>Lates</taxon>
    </lineage>
</organism>
<dbReference type="GO" id="GO:0008083">
    <property type="term" value="F:growth factor activity"/>
    <property type="evidence" value="ECO:0007669"/>
    <property type="project" value="UniProtKB-KW"/>
</dbReference>
<evidence type="ECO:0000256" key="5">
    <source>
        <dbReference type="ARBA" id="ARBA00023030"/>
    </source>
</evidence>
<evidence type="ECO:0000256" key="4">
    <source>
        <dbReference type="ARBA" id="ARBA00022989"/>
    </source>
</evidence>
<dbReference type="Proteomes" id="UP000314980">
    <property type="component" value="Unassembled WGS sequence"/>
</dbReference>
<dbReference type="KEGG" id="lcf:108881401"/>
<dbReference type="RefSeq" id="XP_018528918.1">
    <property type="nucleotide sequence ID" value="XM_018673402.2"/>
</dbReference>
<dbReference type="GO" id="GO:0005154">
    <property type="term" value="F:epidermal growth factor receptor binding"/>
    <property type="evidence" value="ECO:0007669"/>
    <property type="project" value="TreeGrafter"/>
</dbReference>
<dbReference type="GeneID" id="108881401"/>
<evidence type="ECO:0000256" key="7">
    <source>
        <dbReference type="ARBA" id="ARBA00023157"/>
    </source>
</evidence>
<dbReference type="InterPro" id="IPR000742">
    <property type="entry name" value="EGF"/>
</dbReference>
<feature type="disulfide bond" evidence="9">
    <location>
        <begin position="96"/>
        <end position="105"/>
    </location>
</feature>
<dbReference type="PANTHER" id="PTHR10740:SF10">
    <property type="entry name" value="EPIGEN"/>
    <property type="match status" value="1"/>
</dbReference>
<gene>
    <name evidence="13 15" type="primary">epgn</name>
</gene>
<dbReference type="GO" id="GO:0005615">
    <property type="term" value="C:extracellular space"/>
    <property type="evidence" value="ECO:0007669"/>
    <property type="project" value="TreeGrafter"/>
</dbReference>
<dbReference type="STRING" id="8187.ENSLCAP00010000951"/>
<feature type="chain" id="PRO_5044612384" evidence="11">
    <location>
        <begin position="30"/>
        <end position="165"/>
    </location>
</feature>
<dbReference type="Proteomes" id="UP000694890">
    <property type="component" value="Linkage group LG13"/>
</dbReference>
<name>A0A4W6BR85_LATCA</name>
<dbReference type="Ensembl" id="ENSLCAT00010001001.1">
    <property type="protein sequence ID" value="ENSLCAP00010000951.1"/>
    <property type="gene ID" value="ENSLCAG00010000576.1"/>
</dbReference>
<evidence type="ECO:0000256" key="10">
    <source>
        <dbReference type="SAM" id="Phobius"/>
    </source>
</evidence>
<keyword evidence="6 10" id="KW-0472">Membrane</keyword>
<evidence type="ECO:0000313" key="13">
    <source>
        <dbReference type="Ensembl" id="ENSLCAP00010000951.1"/>
    </source>
</evidence>
<keyword evidence="14" id="KW-1185">Reference proteome</keyword>
<evidence type="ECO:0000256" key="6">
    <source>
        <dbReference type="ARBA" id="ARBA00023136"/>
    </source>
</evidence>
<comment type="caution">
    <text evidence="9">Lacks conserved residue(s) required for the propagation of feature annotation.</text>
</comment>
<dbReference type="PROSITE" id="PS00022">
    <property type="entry name" value="EGF_1"/>
    <property type="match status" value="1"/>
</dbReference>
<keyword evidence="7 9" id="KW-1015">Disulfide bond</keyword>
<keyword evidence="3 10" id="KW-0812">Transmembrane</keyword>
<evidence type="ECO:0000256" key="8">
    <source>
        <dbReference type="ARBA" id="ARBA00023180"/>
    </source>
</evidence>
<dbReference type="GO" id="GO:0045840">
    <property type="term" value="P:positive regulation of mitotic nuclear division"/>
    <property type="evidence" value="ECO:0007669"/>
    <property type="project" value="TreeGrafter"/>
</dbReference>
<keyword evidence="8" id="KW-0325">Glycoprotein</keyword>
<dbReference type="SUPFAM" id="SSF57196">
    <property type="entry name" value="EGF/Laminin"/>
    <property type="match status" value="1"/>
</dbReference>
<evidence type="ECO:0000259" key="12">
    <source>
        <dbReference type="PROSITE" id="PS50026"/>
    </source>
</evidence>
<accession>A0A4W6BR85</accession>
<dbReference type="GO" id="GO:0016020">
    <property type="term" value="C:membrane"/>
    <property type="evidence" value="ECO:0007669"/>
    <property type="project" value="UniProtKB-SubCell"/>
</dbReference>
<reference evidence="15" key="2">
    <citation type="submission" date="2025-04" db="UniProtKB">
        <authorList>
            <consortium name="RefSeq"/>
        </authorList>
    </citation>
    <scope>IDENTIFICATION</scope>
    <source>
        <tissue evidence="15">Brain</tissue>
    </source>
</reference>
<keyword evidence="11" id="KW-0732">Signal</keyword>
<dbReference type="Pfam" id="PF00008">
    <property type="entry name" value="EGF"/>
    <property type="match status" value="1"/>
</dbReference>
<evidence type="ECO:0000256" key="2">
    <source>
        <dbReference type="ARBA" id="ARBA00022536"/>
    </source>
</evidence>
<dbReference type="AlphaFoldDB" id="A0A4W6BR85"/>
<reference evidence="14" key="1">
    <citation type="submission" date="2015-09" db="EMBL/GenBank/DDBJ databases">
        <authorList>
            <person name="Sai Rama Sridatta P."/>
        </authorList>
    </citation>
    <scope>NUCLEOTIDE SEQUENCE [LARGE SCALE GENOMIC DNA]</scope>
</reference>